<accession>A0AAD9Q6I2</accession>
<keyword evidence="3" id="KW-1185">Reference proteome</keyword>
<name>A0AAD9Q6I2_ACRCE</name>
<gene>
    <name evidence="2" type="ORF">P5673_023245</name>
</gene>
<protein>
    <submittedName>
        <fullName evidence="2">Uncharacterized protein</fullName>
    </submittedName>
</protein>
<proteinExistence type="predicted"/>
<reference evidence="2" key="1">
    <citation type="journal article" date="2023" name="G3 (Bethesda)">
        <title>Whole genome assembly and annotation of the endangered Caribbean coral Acropora cervicornis.</title>
        <authorList>
            <person name="Selwyn J.D."/>
            <person name="Vollmer S.V."/>
        </authorList>
    </citation>
    <scope>NUCLEOTIDE SEQUENCE</scope>
    <source>
        <strain evidence="2">K2</strain>
    </source>
</reference>
<feature type="compositionally biased region" description="Basic and acidic residues" evidence="1">
    <location>
        <begin position="628"/>
        <end position="653"/>
    </location>
</feature>
<comment type="caution">
    <text evidence="2">The sequence shown here is derived from an EMBL/GenBank/DDBJ whole genome shotgun (WGS) entry which is preliminary data.</text>
</comment>
<evidence type="ECO:0000256" key="1">
    <source>
        <dbReference type="SAM" id="MobiDB-lite"/>
    </source>
</evidence>
<dbReference type="Proteomes" id="UP001249851">
    <property type="component" value="Unassembled WGS sequence"/>
</dbReference>
<evidence type="ECO:0000313" key="2">
    <source>
        <dbReference type="EMBL" id="KAK2555261.1"/>
    </source>
</evidence>
<dbReference type="AlphaFoldDB" id="A0AAD9Q6I2"/>
<organism evidence="2 3">
    <name type="scientific">Acropora cervicornis</name>
    <name type="common">Staghorn coral</name>
    <dbReference type="NCBI Taxonomy" id="6130"/>
    <lineage>
        <taxon>Eukaryota</taxon>
        <taxon>Metazoa</taxon>
        <taxon>Cnidaria</taxon>
        <taxon>Anthozoa</taxon>
        <taxon>Hexacorallia</taxon>
        <taxon>Scleractinia</taxon>
        <taxon>Astrocoeniina</taxon>
        <taxon>Acroporidae</taxon>
        <taxon>Acropora</taxon>
    </lineage>
</organism>
<evidence type="ECO:0000313" key="3">
    <source>
        <dbReference type="Proteomes" id="UP001249851"/>
    </source>
</evidence>
<dbReference type="EMBL" id="JARQWQ010000064">
    <property type="protein sequence ID" value="KAK2555261.1"/>
    <property type="molecule type" value="Genomic_DNA"/>
</dbReference>
<reference evidence="2" key="2">
    <citation type="journal article" date="2023" name="Science">
        <title>Genomic signatures of disease resistance in endangered staghorn corals.</title>
        <authorList>
            <person name="Vollmer S.V."/>
            <person name="Selwyn J.D."/>
            <person name="Despard B.A."/>
            <person name="Roesel C.L."/>
        </authorList>
    </citation>
    <scope>NUCLEOTIDE SEQUENCE</scope>
    <source>
        <strain evidence="2">K2</strain>
    </source>
</reference>
<feature type="compositionally biased region" description="Basic and acidic residues" evidence="1">
    <location>
        <begin position="607"/>
        <end position="619"/>
    </location>
</feature>
<feature type="region of interest" description="Disordered" evidence="1">
    <location>
        <begin position="607"/>
        <end position="653"/>
    </location>
</feature>
<sequence length="653" mass="73569">MELTDSFKRQRQENAITKEAAYCQGLDGQNTWVLNKSVQVEQHRHQLGEGSTQFVWLGKYTSQYNIVPGKYRAQISTPLGDNLLDAVLMQVQKCSGVMKVKYIYSQFQQCPTPFAVSPKGTGKTTAAKVFLSFVGHRQTHLVRQLSEAECIQHCSMSSFRYVYIDPDNLVWVKSLINNVFNGQGRATARGTAVPKMGCMFTINTEKLEILLKDFKEASQVVMIPFPKLKNANPLAEQVRYEARLSTSWHDASRSVGVIISIAQKISNDDIAISSAIERVKGILGKQAHHRILWSYSMLMMFTLKARKFFNPAVRCLRKVGYAVARTKGLNLVSETASSLTGQAVLEAVEQVLGYVPDVDEVGYTNEERPPPGIYALSEAQKHNMIEVCQGSNVYWCLGNRNTALNNTKTTGELTAFLMDTFFSKEVMAVSNMNGGGKKGYQKLNPTILNAMRGFVQDESQYGKQAPMAFNIPQNGYVYLQHICQFVSTNTHWLIDNNVVVAQGEESAINFHVLYSMSGTLNSGDVVGLSEENYSVITFLTDTKLTFPVRIQRAVEGPEMIDKLHYRLRRVKVDPEAIEVYDGQLWVIPNTQRSRKFREKLKNDEKRLEAYRKKDRERKTKQAQGRVSLSEKEKAVTKKESGHKGKEELATKSI</sequence>